<proteinExistence type="predicted"/>
<reference evidence="3 4" key="1">
    <citation type="submission" date="2016-10" db="EMBL/GenBank/DDBJ databases">
        <authorList>
            <person name="de Groot N.N."/>
        </authorList>
    </citation>
    <scope>NUCLEOTIDE SEQUENCE [LARGE SCALE GENOMIC DNA]</scope>
    <source>
        <strain evidence="3 4">CGMCC 1.7666</strain>
    </source>
</reference>
<dbReference type="Proteomes" id="UP000199569">
    <property type="component" value="Unassembled WGS sequence"/>
</dbReference>
<dbReference type="EMBL" id="FMVJ01000005">
    <property type="protein sequence ID" value="SCY72805.1"/>
    <property type="molecule type" value="Genomic_DNA"/>
</dbReference>
<gene>
    <name evidence="3" type="ORF">SAMN02927923_02162</name>
</gene>
<accession>A0A1G5I9L2</accession>
<dbReference type="OrthoDB" id="7356451at2"/>
<feature type="transmembrane region" description="Helical" evidence="1">
    <location>
        <begin position="40"/>
        <end position="61"/>
    </location>
</feature>
<keyword evidence="1" id="KW-0472">Membrane</keyword>
<protein>
    <submittedName>
        <fullName evidence="3">Flp pilus assembly protein TadG</fullName>
    </submittedName>
</protein>
<sequence length="180" mass="19170">MTRAMLTMTCRVIAGYKHGRFWGLTAAFQRNRDGVSAIEFSLFAPILMLGFVAVSDLAFLAQQKMSMDHVLRAAAQEAMKDKSASSTAPEVTKILNLVAAEGFAVGSTTPVGGKPPLTVSASRYCVCPDNISGPHLPACAAVCTGEKLPVAFYEITAESRSTSMILPSTALKSKIQVQVR</sequence>
<keyword evidence="1" id="KW-0812">Transmembrane</keyword>
<feature type="domain" description="TadE-like" evidence="2">
    <location>
        <begin position="34"/>
        <end position="75"/>
    </location>
</feature>
<dbReference type="STRING" id="549386.SAMN02927923_02162"/>
<keyword evidence="4" id="KW-1185">Reference proteome</keyword>
<evidence type="ECO:0000313" key="4">
    <source>
        <dbReference type="Proteomes" id="UP000199569"/>
    </source>
</evidence>
<dbReference type="Pfam" id="PF07811">
    <property type="entry name" value="TadE"/>
    <property type="match status" value="1"/>
</dbReference>
<dbReference type="InterPro" id="IPR012495">
    <property type="entry name" value="TadE-like_dom"/>
</dbReference>
<name>A0A1G5I9L2_9HYPH</name>
<dbReference type="AlphaFoldDB" id="A0A1G5I9L2"/>
<evidence type="ECO:0000313" key="3">
    <source>
        <dbReference type="EMBL" id="SCY72805.1"/>
    </source>
</evidence>
<organism evidence="3 4">
    <name type="scientific">Microvirga guangxiensis</name>
    <dbReference type="NCBI Taxonomy" id="549386"/>
    <lineage>
        <taxon>Bacteria</taxon>
        <taxon>Pseudomonadati</taxon>
        <taxon>Pseudomonadota</taxon>
        <taxon>Alphaproteobacteria</taxon>
        <taxon>Hyphomicrobiales</taxon>
        <taxon>Methylobacteriaceae</taxon>
        <taxon>Microvirga</taxon>
    </lineage>
</organism>
<evidence type="ECO:0000256" key="1">
    <source>
        <dbReference type="SAM" id="Phobius"/>
    </source>
</evidence>
<keyword evidence="1" id="KW-1133">Transmembrane helix</keyword>
<evidence type="ECO:0000259" key="2">
    <source>
        <dbReference type="Pfam" id="PF07811"/>
    </source>
</evidence>